<dbReference type="InParanoid" id="E5A573"/>
<dbReference type="HOGENOM" id="CLU_2574310_0_0_1"/>
<dbReference type="AlphaFoldDB" id="E5A573"/>
<dbReference type="VEuPathDB" id="FungiDB:LEMA_P080100.1"/>
<organism evidence="2">
    <name type="scientific">Leptosphaeria maculans (strain JN3 / isolate v23.1.3 / race Av1-4-5-6-7-8)</name>
    <name type="common">Blackleg fungus</name>
    <name type="synonym">Phoma lingam</name>
    <dbReference type="NCBI Taxonomy" id="985895"/>
    <lineage>
        <taxon>Eukaryota</taxon>
        <taxon>Fungi</taxon>
        <taxon>Dikarya</taxon>
        <taxon>Ascomycota</taxon>
        <taxon>Pezizomycotina</taxon>
        <taxon>Dothideomycetes</taxon>
        <taxon>Pleosporomycetidae</taxon>
        <taxon>Pleosporales</taxon>
        <taxon>Pleosporineae</taxon>
        <taxon>Leptosphaeriaceae</taxon>
        <taxon>Plenodomus</taxon>
        <taxon>Plenodomus lingam/Leptosphaeria maculans species complex</taxon>
    </lineage>
</organism>
<keyword evidence="2" id="KW-1185">Reference proteome</keyword>
<dbReference type="EMBL" id="FP929134">
    <property type="protein sequence ID" value="CBX98771.1"/>
    <property type="molecule type" value="Genomic_DNA"/>
</dbReference>
<reference evidence="2" key="1">
    <citation type="journal article" date="2011" name="Nat. Commun.">
        <title>Effector diversification within compartments of the Leptosphaeria maculans genome affected by Repeat-Induced Point mutations.</title>
        <authorList>
            <person name="Rouxel T."/>
            <person name="Grandaubert J."/>
            <person name="Hane J.K."/>
            <person name="Hoede C."/>
            <person name="van de Wouw A.P."/>
            <person name="Couloux A."/>
            <person name="Dominguez V."/>
            <person name="Anthouard V."/>
            <person name="Bally P."/>
            <person name="Bourras S."/>
            <person name="Cozijnsen A.J."/>
            <person name="Ciuffetti L.M."/>
            <person name="Degrave A."/>
            <person name="Dilmaghani A."/>
            <person name="Duret L."/>
            <person name="Fudal I."/>
            <person name="Goodwin S.B."/>
            <person name="Gout L."/>
            <person name="Glaser N."/>
            <person name="Linglin J."/>
            <person name="Kema G.H.J."/>
            <person name="Lapalu N."/>
            <person name="Lawrence C.B."/>
            <person name="May K."/>
            <person name="Meyer M."/>
            <person name="Ollivier B."/>
            <person name="Poulain J."/>
            <person name="Schoch C.L."/>
            <person name="Simon A."/>
            <person name="Spatafora J.W."/>
            <person name="Stachowiak A."/>
            <person name="Turgeon B.G."/>
            <person name="Tyler B.M."/>
            <person name="Vincent D."/>
            <person name="Weissenbach J."/>
            <person name="Amselem J."/>
            <person name="Quesneville H."/>
            <person name="Oliver R.P."/>
            <person name="Wincker P."/>
            <person name="Balesdent M.-H."/>
            <person name="Howlett B.J."/>
        </authorList>
    </citation>
    <scope>NUCLEOTIDE SEQUENCE [LARGE SCALE GENOMIC DNA]</scope>
    <source>
        <strain evidence="2">JN3 / isolate v23.1.3 / race Av1-4-5-6-7-8</strain>
    </source>
</reference>
<evidence type="ECO:0000313" key="1">
    <source>
        <dbReference type="EMBL" id="CBX98771.1"/>
    </source>
</evidence>
<name>E5A573_LEPMJ</name>
<gene>
    <name evidence="1" type="ORF">LEMA_P080100.1</name>
</gene>
<sequence>MEEQYINQSTLKNSQAFYHIARVTGQRMICDCVGYKPTGVAEITRYCCGEPREIEPDGSRCQVNALLDPRSMGQYWIDCCT</sequence>
<proteinExistence type="predicted"/>
<accession>E5A573</accession>
<protein>
    <submittedName>
        <fullName evidence="1">Predicted protein</fullName>
    </submittedName>
</protein>
<evidence type="ECO:0000313" key="2">
    <source>
        <dbReference type="Proteomes" id="UP000002668"/>
    </source>
</evidence>
<dbReference type="Proteomes" id="UP000002668">
    <property type="component" value="Genome"/>
</dbReference>